<dbReference type="InterPro" id="IPR045257">
    <property type="entry name" value="E2/Pdx1"/>
</dbReference>
<feature type="region of interest" description="Disordered" evidence="5">
    <location>
        <begin position="82"/>
        <end position="123"/>
    </location>
</feature>
<reference evidence="8 9" key="1">
    <citation type="submission" date="2020-08" db="EMBL/GenBank/DDBJ databases">
        <title>Genome public.</title>
        <authorList>
            <person name="Liu C."/>
            <person name="Sun Q."/>
        </authorList>
    </citation>
    <scope>NUCLEOTIDE SEQUENCE [LARGE SCALE GENOMIC DNA]</scope>
    <source>
        <strain evidence="8 9">NSJ-35</strain>
    </source>
</reference>
<dbReference type="InterPro" id="IPR036625">
    <property type="entry name" value="E3-bd_dom_sf"/>
</dbReference>
<dbReference type="Proteomes" id="UP000606889">
    <property type="component" value="Unassembled WGS sequence"/>
</dbReference>
<evidence type="ECO:0000256" key="5">
    <source>
        <dbReference type="SAM" id="MobiDB-lite"/>
    </source>
</evidence>
<evidence type="ECO:0000259" key="7">
    <source>
        <dbReference type="PROSITE" id="PS51826"/>
    </source>
</evidence>
<protein>
    <recommendedName>
        <fullName evidence="4">Dihydrolipoamide acetyltransferase component of pyruvate dehydrogenase complex</fullName>
        <ecNumber evidence="4">2.3.1.-</ecNumber>
    </recommendedName>
</protein>
<dbReference type="SUPFAM" id="SSF51230">
    <property type="entry name" value="Single hybrid motif"/>
    <property type="match status" value="1"/>
</dbReference>
<dbReference type="InterPro" id="IPR000089">
    <property type="entry name" value="Biotin_lipoyl"/>
</dbReference>
<evidence type="ECO:0000256" key="2">
    <source>
        <dbReference type="ARBA" id="ARBA00007317"/>
    </source>
</evidence>
<dbReference type="PROSITE" id="PS00189">
    <property type="entry name" value="LIPOYL"/>
    <property type="match status" value="1"/>
</dbReference>
<evidence type="ECO:0000313" key="9">
    <source>
        <dbReference type="Proteomes" id="UP000606889"/>
    </source>
</evidence>
<dbReference type="PANTHER" id="PTHR23151">
    <property type="entry name" value="DIHYDROLIPOAMIDE ACETYL/SUCCINYL-TRANSFERASE-RELATED"/>
    <property type="match status" value="1"/>
</dbReference>
<comment type="caution">
    <text evidence="8">The sequence shown here is derived from an EMBL/GenBank/DDBJ whole genome shotgun (WGS) entry which is preliminary data.</text>
</comment>
<feature type="compositionally biased region" description="Basic and acidic residues" evidence="5">
    <location>
        <begin position="89"/>
        <end position="102"/>
    </location>
</feature>
<dbReference type="Pfam" id="PF00198">
    <property type="entry name" value="2-oxoacid_dh"/>
    <property type="match status" value="1"/>
</dbReference>
<keyword evidence="9" id="KW-1185">Reference proteome</keyword>
<dbReference type="SUPFAM" id="SSF52777">
    <property type="entry name" value="CoA-dependent acyltransferases"/>
    <property type="match status" value="1"/>
</dbReference>
<dbReference type="PROSITE" id="PS51826">
    <property type="entry name" value="PSBD"/>
    <property type="match status" value="1"/>
</dbReference>
<dbReference type="Gene3D" id="4.10.320.10">
    <property type="entry name" value="E3-binding domain"/>
    <property type="match status" value="1"/>
</dbReference>
<dbReference type="CDD" id="cd06849">
    <property type="entry name" value="lipoyl_domain"/>
    <property type="match status" value="1"/>
</dbReference>
<feature type="domain" description="Lipoyl-binding" evidence="6">
    <location>
        <begin position="2"/>
        <end position="78"/>
    </location>
</feature>
<name>A0ABR7EEY1_9FIRM</name>
<evidence type="ECO:0000256" key="3">
    <source>
        <dbReference type="ARBA" id="ARBA00022823"/>
    </source>
</evidence>
<organism evidence="8 9">
    <name type="scientific">Christensenella tenuis</name>
    <dbReference type="NCBI Taxonomy" id="2763033"/>
    <lineage>
        <taxon>Bacteria</taxon>
        <taxon>Bacillati</taxon>
        <taxon>Bacillota</taxon>
        <taxon>Clostridia</taxon>
        <taxon>Christensenellales</taxon>
        <taxon>Christensenellaceae</taxon>
        <taxon>Christensenella</taxon>
    </lineage>
</organism>
<proteinExistence type="inferred from homology"/>
<dbReference type="InterPro" id="IPR001078">
    <property type="entry name" value="2-oxoacid_DH_actylTfrase"/>
</dbReference>
<dbReference type="Pfam" id="PF00364">
    <property type="entry name" value="Biotin_lipoyl"/>
    <property type="match status" value="1"/>
</dbReference>
<dbReference type="SUPFAM" id="SSF47005">
    <property type="entry name" value="Peripheral subunit-binding domain of 2-oxo acid dehydrogenase complex"/>
    <property type="match status" value="1"/>
</dbReference>
<gene>
    <name evidence="8" type="ORF">H8S18_04510</name>
</gene>
<sequence length="402" mass="42891">MARKMALPKIGVNMTEAVIAKWLVKPGDTVNEGDPIIEAETDKSTQEIYATEGGIVAKLLADEGETVECYTDIMVLIDEGEEYKEEEEAPVKAEEPKAEEPKVQAAPPAAPAPVPAQAAAPAPAGARVRVSPLAKKIARENGIDFHIVPPAVPGGRIVKNDVLNFLANGGGAAPGAGENLDVIPMSPMRKIIAARMTQSTLEKPCVGLVTTADATALLALRKKYKEKGIKVSMDAILAKMAAKALTIHRNINTVLEGNDLLVKRDVNVGVAVDTEKGLMVPVVKNADQKSLLEVSENLSAMVEDAQASRLSADNMGGGTFTITNLGMFGVEEFGPIINPPECCILGVGALKKEFVPDENEKPKLTTTFKMNLVFDHRIVDGAPAARFLKTLKEFVEMPELLI</sequence>
<evidence type="ECO:0000256" key="1">
    <source>
        <dbReference type="ARBA" id="ARBA00001938"/>
    </source>
</evidence>
<evidence type="ECO:0000256" key="4">
    <source>
        <dbReference type="RuleBase" id="RU003423"/>
    </source>
</evidence>
<keyword evidence="4" id="KW-0012">Acyltransferase</keyword>
<dbReference type="RefSeq" id="WP_186857109.1">
    <property type="nucleotide sequence ID" value="NZ_JACOON010000002.1"/>
</dbReference>
<dbReference type="InterPro" id="IPR011053">
    <property type="entry name" value="Single_hybrid_motif"/>
</dbReference>
<dbReference type="EMBL" id="JACOON010000002">
    <property type="protein sequence ID" value="MBC5647589.1"/>
    <property type="molecule type" value="Genomic_DNA"/>
</dbReference>
<dbReference type="PANTHER" id="PTHR23151:SF90">
    <property type="entry name" value="DIHYDROLIPOYLLYSINE-RESIDUE ACETYLTRANSFERASE COMPONENT OF PYRUVATE DEHYDROGENASE COMPLEX, MITOCHONDRIAL-RELATED"/>
    <property type="match status" value="1"/>
</dbReference>
<keyword evidence="3 4" id="KW-0450">Lipoyl</keyword>
<evidence type="ECO:0000259" key="6">
    <source>
        <dbReference type="PROSITE" id="PS50968"/>
    </source>
</evidence>
<dbReference type="Gene3D" id="3.30.559.10">
    <property type="entry name" value="Chloramphenicol acetyltransferase-like domain"/>
    <property type="match status" value="1"/>
</dbReference>
<evidence type="ECO:0000313" key="8">
    <source>
        <dbReference type="EMBL" id="MBC5647589.1"/>
    </source>
</evidence>
<accession>A0ABR7EEY1</accession>
<dbReference type="EC" id="2.3.1.-" evidence="4"/>
<feature type="domain" description="Peripheral subunit-binding (PSBD)" evidence="7">
    <location>
        <begin position="129"/>
        <end position="166"/>
    </location>
</feature>
<dbReference type="InterPro" id="IPR003016">
    <property type="entry name" value="2-oxoA_DH_lipoyl-BS"/>
</dbReference>
<comment type="similarity">
    <text evidence="2 4">Belongs to the 2-oxoacid dehydrogenase family.</text>
</comment>
<keyword evidence="4" id="KW-0808">Transferase</keyword>
<dbReference type="InterPro" id="IPR004167">
    <property type="entry name" value="PSBD"/>
</dbReference>
<dbReference type="InterPro" id="IPR023213">
    <property type="entry name" value="CAT-like_dom_sf"/>
</dbReference>
<dbReference type="Gene3D" id="2.40.50.100">
    <property type="match status" value="1"/>
</dbReference>
<dbReference type="PROSITE" id="PS50968">
    <property type="entry name" value="BIOTINYL_LIPOYL"/>
    <property type="match status" value="1"/>
</dbReference>
<comment type="cofactor">
    <cofactor evidence="1 4">
        <name>(R)-lipoate</name>
        <dbReference type="ChEBI" id="CHEBI:83088"/>
    </cofactor>
</comment>
<dbReference type="Pfam" id="PF02817">
    <property type="entry name" value="E3_binding"/>
    <property type="match status" value="1"/>
</dbReference>